<feature type="domain" description="Restriction endonuclease type IV Mrr" evidence="1">
    <location>
        <begin position="12"/>
        <end position="63"/>
    </location>
</feature>
<gene>
    <name evidence="2" type="ORF">ACG5V6_08400</name>
</gene>
<dbReference type="InterPro" id="IPR011856">
    <property type="entry name" value="tRNA_endonuc-like_dom_sf"/>
</dbReference>
<proteinExistence type="predicted"/>
<dbReference type="GO" id="GO:0016787">
    <property type="term" value="F:hydrolase activity"/>
    <property type="evidence" value="ECO:0007669"/>
    <property type="project" value="UniProtKB-KW"/>
</dbReference>
<dbReference type="Pfam" id="PF04471">
    <property type="entry name" value="Mrr_cat"/>
    <property type="match status" value="1"/>
</dbReference>
<accession>A0ABW7HS41</accession>
<dbReference type="InterPro" id="IPR007560">
    <property type="entry name" value="Restrct_endonuc_IV_Mrr"/>
</dbReference>
<dbReference type="EMBL" id="JBIHMK010000021">
    <property type="protein sequence ID" value="MFH0248230.1"/>
    <property type="molecule type" value="Genomic_DNA"/>
</dbReference>
<dbReference type="Proteomes" id="UP001607069">
    <property type="component" value="Unassembled WGS sequence"/>
</dbReference>
<dbReference type="Gene3D" id="3.40.1350.10">
    <property type="match status" value="1"/>
</dbReference>
<evidence type="ECO:0000259" key="1">
    <source>
        <dbReference type="Pfam" id="PF04471"/>
    </source>
</evidence>
<evidence type="ECO:0000313" key="2">
    <source>
        <dbReference type="EMBL" id="MFH0248230.1"/>
    </source>
</evidence>
<keyword evidence="2" id="KW-0378">Hydrolase</keyword>
<organism evidence="2 3">
    <name type="scientific">Streptomyces chitinivorans</name>
    <dbReference type="NCBI Taxonomy" id="1257027"/>
    <lineage>
        <taxon>Bacteria</taxon>
        <taxon>Bacillati</taxon>
        <taxon>Actinomycetota</taxon>
        <taxon>Actinomycetes</taxon>
        <taxon>Kitasatosporales</taxon>
        <taxon>Streptomycetaceae</taxon>
        <taxon>Streptomyces</taxon>
    </lineage>
</organism>
<keyword evidence="3" id="KW-1185">Reference proteome</keyword>
<reference evidence="2 3" key="1">
    <citation type="submission" date="2024-10" db="EMBL/GenBank/DDBJ databases">
        <authorList>
            <person name="Cho J.-C."/>
        </authorList>
    </citation>
    <scope>NUCLEOTIDE SEQUENCE [LARGE SCALE GENOMIC DNA]</scope>
    <source>
        <strain evidence="2 3">KCTC29696</strain>
    </source>
</reference>
<name>A0ABW7HS41_9ACTN</name>
<keyword evidence="2" id="KW-0255">Endonuclease</keyword>
<protein>
    <submittedName>
        <fullName evidence="2">Restriction endonuclease</fullName>
        <ecNumber evidence="2">3.1.21.-</ecNumber>
    </submittedName>
</protein>
<evidence type="ECO:0000313" key="3">
    <source>
        <dbReference type="Proteomes" id="UP001607069"/>
    </source>
</evidence>
<keyword evidence="2" id="KW-0540">Nuclease</keyword>
<comment type="caution">
    <text evidence="2">The sequence shown here is derived from an EMBL/GenBank/DDBJ whole genome shotgun (WGS) entry which is preliminary data.</text>
</comment>
<dbReference type="GO" id="GO:0004519">
    <property type="term" value="F:endonuclease activity"/>
    <property type="evidence" value="ECO:0007669"/>
    <property type="project" value="UniProtKB-KW"/>
</dbReference>
<dbReference type="EC" id="3.1.21.-" evidence="2"/>
<sequence length="86" mass="9906">MRTDLDHARDPGVREVSRLISRLRHRTFGVLVTTSYFHRQVQEEVREDGHPIALVCGRDIVDALRQHGYTTPAAVQQWLEQGFPGR</sequence>
<dbReference type="RefSeq" id="WP_279949569.1">
    <property type="nucleotide sequence ID" value="NZ_BAABEN010000009.1"/>
</dbReference>